<sequence length="677" mass="73884">MGARVLRGLGAAGDVFGHAHALAASRCGHARPRAAFLLLDAVSWVMSFLFFHAVHCSVRKPETRRPRPSFATCTDGSAASGRRNRPGKPTTPPHWGGTIDVFPHNLAKGESVSSPIRTFFEIIWLYCKGFRPVEFVRDDDRISLHPSGWRVNGSGRLKRAKDAVDYLESATPEQWRQIYCGMTPFLVSDKGNVKHVDGNPVKMTLANGRYQIMYKPEDSRGRGKDGRIHKKRVYRSMLVAMAWLDFRKGDTEHEIHHINGYRTDDRVANLMIVDHEEHLRIHGLGPCALSGLPDERIVDAPAGCESDGEEPETFAGAHVALKPEKENDGAEPRKKKRRRGKRGGKGRSNAQANQDAREGDIAHDEHAGTQDELRLDDERGATAPRKNAEETQEDAERRETTHGEQSATASSENVDAHDAGASRASDGASGEGAKRNRRGKRSKNRGAAQPAENAKATEGAMQTAESAHEADGARENARASQGEPAAENPAQHGKAPSNNAGEPKRAASERGGKNDGSANADRIVDWTVSRKRLGENLNAFLETVQADNAEHTVDEKEASKAAKPVYKALKPFLTCPDAVTAFDASLASIRTIVQAYRDSGASIPAPVHSMLGTLHQVVKDSVKRIAAEGDAVETACLRELLVDEAAKPLFKKTVHARKFRQCISVVDSRNETESKQT</sequence>
<organism evidence="2 3">
    <name type="scientific">Slackia faecicanis</name>
    <dbReference type="NCBI Taxonomy" id="255723"/>
    <lineage>
        <taxon>Bacteria</taxon>
        <taxon>Bacillati</taxon>
        <taxon>Actinomycetota</taxon>
        <taxon>Coriobacteriia</taxon>
        <taxon>Eggerthellales</taxon>
        <taxon>Eggerthellaceae</taxon>
        <taxon>Slackia</taxon>
    </lineage>
</organism>
<accession>A0A3N0ADL9</accession>
<comment type="caution">
    <text evidence="2">The sequence shown here is derived from an EMBL/GenBank/DDBJ whole genome shotgun (WGS) entry which is preliminary data.</text>
</comment>
<feature type="compositionally biased region" description="Basic residues" evidence="1">
    <location>
        <begin position="333"/>
        <end position="345"/>
    </location>
</feature>
<proteinExistence type="predicted"/>
<evidence type="ECO:0000313" key="2">
    <source>
        <dbReference type="EMBL" id="RNL18850.1"/>
    </source>
</evidence>
<dbReference type="Gene3D" id="3.90.75.20">
    <property type="match status" value="1"/>
</dbReference>
<name>A0A3N0ADL9_9ACTN</name>
<feature type="compositionally biased region" description="Basic and acidic residues" evidence="1">
    <location>
        <begin position="321"/>
        <end position="332"/>
    </location>
</feature>
<feature type="compositionally biased region" description="Basic and acidic residues" evidence="1">
    <location>
        <begin position="355"/>
        <end position="402"/>
    </location>
</feature>
<feature type="region of interest" description="Disordered" evidence="1">
    <location>
        <begin position="320"/>
        <end position="519"/>
    </location>
</feature>
<keyword evidence="3" id="KW-1185">Reference proteome</keyword>
<protein>
    <submittedName>
        <fullName evidence="2">Uncharacterized protein</fullName>
    </submittedName>
</protein>
<dbReference type="SUPFAM" id="SSF54060">
    <property type="entry name" value="His-Me finger endonucleases"/>
    <property type="match status" value="1"/>
</dbReference>
<dbReference type="InterPro" id="IPR044925">
    <property type="entry name" value="His-Me_finger_sf"/>
</dbReference>
<feature type="compositionally biased region" description="Basic and acidic residues" evidence="1">
    <location>
        <begin position="502"/>
        <end position="513"/>
    </location>
</feature>
<feature type="compositionally biased region" description="Basic and acidic residues" evidence="1">
    <location>
        <begin position="466"/>
        <end position="477"/>
    </location>
</feature>
<dbReference type="Proteomes" id="UP000267368">
    <property type="component" value="Unassembled WGS sequence"/>
</dbReference>
<feature type="compositionally biased region" description="Polar residues" evidence="1">
    <location>
        <begin position="403"/>
        <end position="413"/>
    </location>
</feature>
<evidence type="ECO:0000313" key="3">
    <source>
        <dbReference type="Proteomes" id="UP000267368"/>
    </source>
</evidence>
<gene>
    <name evidence="2" type="ORF">DMP07_07830</name>
</gene>
<evidence type="ECO:0000256" key="1">
    <source>
        <dbReference type="SAM" id="MobiDB-lite"/>
    </source>
</evidence>
<feature type="region of interest" description="Disordered" evidence="1">
    <location>
        <begin position="63"/>
        <end position="96"/>
    </location>
</feature>
<dbReference type="AlphaFoldDB" id="A0A3N0ADL9"/>
<reference evidence="3" key="1">
    <citation type="submission" date="2018-05" db="EMBL/GenBank/DDBJ databases">
        <title>Genome Sequencing of selected type strains of the family Eggerthellaceae.</title>
        <authorList>
            <person name="Danylec N."/>
            <person name="Stoll D.A."/>
            <person name="Doetsch A."/>
            <person name="Huch M."/>
        </authorList>
    </citation>
    <scope>NUCLEOTIDE SEQUENCE [LARGE SCALE GENOMIC DNA]</scope>
    <source>
        <strain evidence="3">DSM 17537</strain>
    </source>
</reference>
<feature type="compositionally biased region" description="Basic residues" evidence="1">
    <location>
        <begin position="435"/>
        <end position="444"/>
    </location>
</feature>
<dbReference type="EMBL" id="QICB01000007">
    <property type="protein sequence ID" value="RNL18850.1"/>
    <property type="molecule type" value="Genomic_DNA"/>
</dbReference>